<comment type="caution">
    <text evidence="2">The sequence shown here is derived from an EMBL/GenBank/DDBJ whole genome shotgun (WGS) entry which is preliminary data.</text>
</comment>
<evidence type="ECO:0000313" key="3">
    <source>
        <dbReference type="Proteomes" id="UP001589628"/>
    </source>
</evidence>
<keyword evidence="1" id="KW-0472">Membrane</keyword>
<dbReference type="SUPFAM" id="SSF52096">
    <property type="entry name" value="ClpP/crotonase"/>
    <property type="match status" value="1"/>
</dbReference>
<keyword evidence="1" id="KW-0812">Transmembrane</keyword>
<dbReference type="EMBL" id="JBHLZN010000003">
    <property type="protein sequence ID" value="MFB9886845.1"/>
    <property type="molecule type" value="Genomic_DNA"/>
</dbReference>
<proteinExistence type="predicted"/>
<accession>A0ABV5ZDD5</accession>
<dbReference type="InterPro" id="IPR029045">
    <property type="entry name" value="ClpP/crotonase-like_dom_sf"/>
</dbReference>
<dbReference type="Proteomes" id="UP001589628">
    <property type="component" value="Unassembled WGS sequence"/>
</dbReference>
<evidence type="ECO:0000256" key="1">
    <source>
        <dbReference type="SAM" id="Phobius"/>
    </source>
</evidence>
<gene>
    <name evidence="2" type="ORF">ACFFLH_10505</name>
</gene>
<dbReference type="RefSeq" id="WP_051527537.1">
    <property type="nucleotide sequence ID" value="NZ_JBHLZN010000003.1"/>
</dbReference>
<sequence length="235" mass="26854">MTAIPSHLINPRTWQVAWRFLLLWAAIMLLLVGCTGAAVTLMNQFNLTRAEVVGERLYLLGEFNSQSYQQVVEVLERHPQVKTLVLTANPGSLDDETTFKLGREIRRRGLDTHLLNTSVIASGAVDLFLAGNRRTLEKGARLGVHSWSDGSKDGRDYPRESEEHRLNADYIQAMLGSEEFYWFTLQAAPADGMYWMSYREVERMQLLTAAALQPSLELPPFRQEFLELRQRLLEE</sequence>
<reference evidence="2 3" key="1">
    <citation type="submission" date="2024-09" db="EMBL/GenBank/DDBJ databases">
        <authorList>
            <person name="Sun Q."/>
            <person name="Mori K."/>
        </authorList>
    </citation>
    <scope>NUCLEOTIDE SEQUENCE [LARGE SCALE GENOMIC DNA]</scope>
    <source>
        <strain evidence="2 3">ATCC 51285</strain>
    </source>
</reference>
<keyword evidence="3" id="KW-1185">Reference proteome</keyword>
<protein>
    <recommendedName>
        <fullName evidence="4">Alpha/beta hydrolase</fullName>
    </recommendedName>
</protein>
<dbReference type="Gene3D" id="3.90.226.10">
    <property type="entry name" value="2-enoyl-CoA Hydratase, Chain A, domain 1"/>
    <property type="match status" value="1"/>
</dbReference>
<keyword evidence="1" id="KW-1133">Transmembrane helix</keyword>
<name>A0ABV5ZDD5_9GAMM</name>
<evidence type="ECO:0008006" key="4">
    <source>
        <dbReference type="Google" id="ProtNLM"/>
    </source>
</evidence>
<evidence type="ECO:0000313" key="2">
    <source>
        <dbReference type="EMBL" id="MFB9886845.1"/>
    </source>
</evidence>
<organism evidence="2 3">
    <name type="scientific">Balneatrix alpica</name>
    <dbReference type="NCBI Taxonomy" id="75684"/>
    <lineage>
        <taxon>Bacteria</taxon>
        <taxon>Pseudomonadati</taxon>
        <taxon>Pseudomonadota</taxon>
        <taxon>Gammaproteobacteria</taxon>
        <taxon>Oceanospirillales</taxon>
        <taxon>Balneatrichaceae</taxon>
        <taxon>Balneatrix</taxon>
    </lineage>
</organism>
<feature type="transmembrane region" description="Helical" evidence="1">
    <location>
        <begin position="20"/>
        <end position="41"/>
    </location>
</feature>